<dbReference type="RefSeq" id="WP_188477408.1">
    <property type="nucleotide sequence ID" value="NZ_BMFJ01000001.1"/>
</dbReference>
<dbReference type="Proteomes" id="UP000612855">
    <property type="component" value="Unassembled WGS sequence"/>
</dbReference>
<keyword evidence="2" id="KW-1185">Reference proteome</keyword>
<sequence>MADDPAGYIAEQSETQARALKALRKFLAARIAHAGIAVEEVMSYGMPGYRILSGRGQGKMLLGYAGWKGHLAIYPHSGSVLGKMAKETRGMSQTKSALHIGVGTLPDEKVVDRMIHLRLDELH</sequence>
<name>A0A917A7I3_9RHOB</name>
<dbReference type="AlphaFoldDB" id="A0A917A7I3"/>
<organism evidence="1 2">
    <name type="scientific">Primorskyibacter flagellatus</name>
    <dbReference type="NCBI Taxonomy" id="1387277"/>
    <lineage>
        <taxon>Bacteria</taxon>
        <taxon>Pseudomonadati</taxon>
        <taxon>Pseudomonadota</taxon>
        <taxon>Alphaproteobacteria</taxon>
        <taxon>Rhodobacterales</taxon>
        <taxon>Roseobacteraceae</taxon>
        <taxon>Primorskyibacter</taxon>
    </lineage>
</organism>
<dbReference type="SUPFAM" id="SSF159888">
    <property type="entry name" value="YdhG-like"/>
    <property type="match status" value="1"/>
</dbReference>
<accession>A0A917A7I3</accession>
<dbReference type="Gene3D" id="3.90.1150.200">
    <property type="match status" value="1"/>
</dbReference>
<protein>
    <recommendedName>
        <fullName evidence="3">YdhG-like domain-containing protein</fullName>
    </recommendedName>
</protein>
<proteinExistence type="predicted"/>
<dbReference type="EMBL" id="BMFJ01000001">
    <property type="protein sequence ID" value="GGE31082.1"/>
    <property type="molecule type" value="Genomic_DNA"/>
</dbReference>
<reference evidence="2" key="1">
    <citation type="journal article" date="2019" name="Int. J. Syst. Evol. Microbiol.">
        <title>The Global Catalogue of Microorganisms (GCM) 10K type strain sequencing project: providing services to taxonomists for standard genome sequencing and annotation.</title>
        <authorList>
            <consortium name="The Broad Institute Genomics Platform"/>
            <consortium name="The Broad Institute Genome Sequencing Center for Infectious Disease"/>
            <person name="Wu L."/>
            <person name="Ma J."/>
        </authorList>
    </citation>
    <scope>NUCLEOTIDE SEQUENCE [LARGE SCALE GENOMIC DNA]</scope>
    <source>
        <strain evidence="2">CGMCC 1.12664</strain>
    </source>
</reference>
<evidence type="ECO:0008006" key="3">
    <source>
        <dbReference type="Google" id="ProtNLM"/>
    </source>
</evidence>
<evidence type="ECO:0000313" key="2">
    <source>
        <dbReference type="Proteomes" id="UP000612855"/>
    </source>
</evidence>
<evidence type="ECO:0000313" key="1">
    <source>
        <dbReference type="EMBL" id="GGE31082.1"/>
    </source>
</evidence>
<gene>
    <name evidence="1" type="ORF">GCM10011360_18820</name>
</gene>
<comment type="caution">
    <text evidence="1">The sequence shown here is derived from an EMBL/GenBank/DDBJ whole genome shotgun (WGS) entry which is preliminary data.</text>
</comment>